<reference evidence="2 3" key="1">
    <citation type="journal article" date="2010" name="Nature">
        <title>The Ectocarpus genome and the independent evolution of multicellularity in brown algae.</title>
        <authorList>
            <person name="Cock J.M."/>
            <person name="Sterck L."/>
            <person name="Rouze P."/>
            <person name="Scornet D."/>
            <person name="Allen A.E."/>
            <person name="Amoutzias G."/>
            <person name="Anthouard V."/>
            <person name="Artiguenave F."/>
            <person name="Aury J.M."/>
            <person name="Badger J.H."/>
            <person name="Beszteri B."/>
            <person name="Billiau K."/>
            <person name="Bonnet E."/>
            <person name="Bothwell J.H."/>
            <person name="Bowler C."/>
            <person name="Boyen C."/>
            <person name="Brownlee C."/>
            <person name="Carrano C.J."/>
            <person name="Charrier B."/>
            <person name="Cho G.Y."/>
            <person name="Coelho S.M."/>
            <person name="Collen J."/>
            <person name="Corre E."/>
            <person name="Da Silva C."/>
            <person name="Delage L."/>
            <person name="Delaroque N."/>
            <person name="Dittami S.M."/>
            <person name="Doulbeau S."/>
            <person name="Elias M."/>
            <person name="Farnham G."/>
            <person name="Gachon C.M."/>
            <person name="Gschloessl B."/>
            <person name="Heesch S."/>
            <person name="Jabbari K."/>
            <person name="Jubin C."/>
            <person name="Kawai H."/>
            <person name="Kimura K."/>
            <person name="Kloareg B."/>
            <person name="Kupper F.C."/>
            <person name="Lang D."/>
            <person name="Le Bail A."/>
            <person name="Leblanc C."/>
            <person name="Lerouge P."/>
            <person name="Lohr M."/>
            <person name="Lopez P.J."/>
            <person name="Martens C."/>
            <person name="Maumus F."/>
            <person name="Michel G."/>
            <person name="Miranda-Saavedra D."/>
            <person name="Morales J."/>
            <person name="Moreau H."/>
            <person name="Motomura T."/>
            <person name="Nagasato C."/>
            <person name="Napoli C.A."/>
            <person name="Nelson D.R."/>
            <person name="Nyvall-Collen P."/>
            <person name="Peters A.F."/>
            <person name="Pommier C."/>
            <person name="Potin P."/>
            <person name="Poulain J."/>
            <person name="Quesneville H."/>
            <person name="Read B."/>
            <person name="Rensing S.A."/>
            <person name="Ritter A."/>
            <person name="Rousvoal S."/>
            <person name="Samanta M."/>
            <person name="Samson G."/>
            <person name="Schroeder D.C."/>
            <person name="Segurens B."/>
            <person name="Strittmatter M."/>
            <person name="Tonon T."/>
            <person name="Tregear J.W."/>
            <person name="Valentin K."/>
            <person name="von Dassow P."/>
            <person name="Yamagishi T."/>
            <person name="Van de Peer Y."/>
            <person name="Wincker P."/>
        </authorList>
    </citation>
    <scope>NUCLEOTIDE SEQUENCE [LARGE SCALE GENOMIC DNA]</scope>
    <source>
        <strain evidence="3">Ec32 / CCAP1310/4</strain>
    </source>
</reference>
<dbReference type="SUPFAM" id="SSF53448">
    <property type="entry name" value="Nucleotide-diphospho-sugar transferases"/>
    <property type="match status" value="1"/>
</dbReference>
<sequence length="292" mass="32651">MVEVRGHPIRNYDGGKRRRGGGVRSGIGCVIYPCLTFVVVCSFSVLLRRQWQFAPRDTPPVPEETASPSAPVVAFAISVTSLELPTASTMLDSAEVLIQSIRAACKLSRYRCEALAFTLPSVSQEGRQHLEGMGWRVVEKDLPVAVEDIENETYRKHVVKSGCCGANEFIKLHAYTLTQYHRVMHVDADTLMLHPMDELMARPRDYVHVVWFRQGDWKVGPGWRRSHIGYFYGGATIQGLLAYYYNIIAPGNATEVDRVGSRRAPALSCGKRGGRVEDVSWKPRACLSRRLA</sequence>
<gene>
    <name evidence="2" type="ORF">Esi_0351_0022</name>
</gene>
<dbReference type="AlphaFoldDB" id="D7FZ22"/>
<keyword evidence="1" id="KW-1133">Transmembrane helix</keyword>
<dbReference type="Gene3D" id="3.90.550.10">
    <property type="entry name" value="Spore Coat Polysaccharide Biosynthesis Protein SpsA, Chain A"/>
    <property type="match status" value="1"/>
</dbReference>
<keyword evidence="1" id="KW-0812">Transmembrane</keyword>
<name>D7FZ22_ECTSI</name>
<organism evidence="2 3">
    <name type="scientific">Ectocarpus siliculosus</name>
    <name type="common">Brown alga</name>
    <name type="synonym">Conferva siliculosa</name>
    <dbReference type="NCBI Taxonomy" id="2880"/>
    <lineage>
        <taxon>Eukaryota</taxon>
        <taxon>Sar</taxon>
        <taxon>Stramenopiles</taxon>
        <taxon>Ochrophyta</taxon>
        <taxon>PX clade</taxon>
        <taxon>Phaeophyceae</taxon>
        <taxon>Ectocarpales</taxon>
        <taxon>Ectocarpaceae</taxon>
        <taxon>Ectocarpus</taxon>
    </lineage>
</organism>
<accession>D7FZ22</accession>
<dbReference type="GO" id="GO:0008233">
    <property type="term" value="F:peptidase activity"/>
    <property type="evidence" value="ECO:0007669"/>
    <property type="project" value="UniProtKB-KW"/>
</dbReference>
<proteinExistence type="predicted"/>
<dbReference type="InterPro" id="IPR029044">
    <property type="entry name" value="Nucleotide-diphossugar_trans"/>
</dbReference>
<evidence type="ECO:0000313" key="2">
    <source>
        <dbReference type="EMBL" id="CBJ32639.1"/>
    </source>
</evidence>
<evidence type="ECO:0000313" key="3">
    <source>
        <dbReference type="Proteomes" id="UP000002630"/>
    </source>
</evidence>
<dbReference type="InParanoid" id="D7FZ22"/>
<dbReference type="InterPro" id="IPR050587">
    <property type="entry name" value="GNT1/Glycosyltrans_8"/>
</dbReference>
<dbReference type="eggNOG" id="ENOG502S0N3">
    <property type="taxonomic scope" value="Eukaryota"/>
</dbReference>
<dbReference type="OrthoDB" id="2014201at2759"/>
<dbReference type="EMBL" id="FN649733">
    <property type="protein sequence ID" value="CBJ32639.1"/>
    <property type="molecule type" value="Genomic_DNA"/>
</dbReference>
<dbReference type="EMBL" id="FN648544">
    <property type="protein sequence ID" value="CBJ32639.1"/>
    <property type="molecule type" value="Genomic_DNA"/>
</dbReference>
<evidence type="ECO:0000256" key="1">
    <source>
        <dbReference type="SAM" id="Phobius"/>
    </source>
</evidence>
<keyword evidence="1" id="KW-0472">Membrane</keyword>
<dbReference type="Proteomes" id="UP000002630">
    <property type="component" value="Linkage Group LG08"/>
</dbReference>
<feature type="transmembrane region" description="Helical" evidence="1">
    <location>
        <begin position="26"/>
        <end position="47"/>
    </location>
</feature>
<keyword evidence="3" id="KW-1185">Reference proteome</keyword>
<protein>
    <submittedName>
        <fullName evidence="2">Zinc-protease albF</fullName>
    </submittedName>
</protein>
<dbReference type="PANTHER" id="PTHR11183">
    <property type="entry name" value="GLYCOGENIN SUBFAMILY MEMBER"/>
    <property type="match status" value="1"/>
</dbReference>
<dbReference type="GO" id="GO:0006508">
    <property type="term" value="P:proteolysis"/>
    <property type="evidence" value="ECO:0007669"/>
    <property type="project" value="UniProtKB-KW"/>
</dbReference>